<dbReference type="InterPro" id="IPR023032">
    <property type="entry name" value="tRNA_MAMT_biosynth_bifunc_MnmC"/>
</dbReference>
<comment type="subcellular location">
    <subcellularLocation>
        <location evidence="10">Cytoplasm</location>
    </subcellularLocation>
</comment>
<comment type="function">
    <text evidence="10">Catalyzes the last two steps in the biosynthesis of 5-methylaminomethyl-2-thiouridine (mnm(5)s(2)U) at the wobble position (U34) in tRNA. Catalyzes the FAD-dependent demodification of cmnm(5)s(2)U34 to nm(5)s(2)U34, followed by the transfer of a methyl group from S-adenosyl-L-methionine to nm(5)s(2)U34, to form mnm(5)s(2)U34.</text>
</comment>
<dbReference type="EC" id="1.5.-.-" evidence="10"/>
<feature type="compositionally biased region" description="Polar residues" evidence="11">
    <location>
        <begin position="405"/>
        <end position="418"/>
    </location>
</feature>
<comment type="cofactor">
    <cofactor evidence="10">
        <name>FAD</name>
        <dbReference type="ChEBI" id="CHEBI:57692"/>
    </cofactor>
</comment>
<keyword evidence="6 10" id="KW-0819">tRNA processing</keyword>
<comment type="similarity">
    <text evidence="10">In the C-terminal section; belongs to the DAO family.</text>
</comment>
<evidence type="ECO:0000256" key="11">
    <source>
        <dbReference type="SAM" id="MobiDB-lite"/>
    </source>
</evidence>
<dbReference type="EMBL" id="RDQJ01000007">
    <property type="protein sequence ID" value="RMX15450.1"/>
    <property type="molecule type" value="Genomic_DNA"/>
</dbReference>
<evidence type="ECO:0000256" key="4">
    <source>
        <dbReference type="ARBA" id="ARBA00022679"/>
    </source>
</evidence>
<feature type="region of interest" description="Disordered" evidence="11">
    <location>
        <begin position="1"/>
        <end position="32"/>
    </location>
</feature>
<keyword evidence="9 10" id="KW-0511">Multifunctional enzyme</keyword>
<dbReference type="Gene3D" id="3.40.50.150">
    <property type="entry name" value="Vaccinia Virus protein VP39"/>
    <property type="match status" value="1"/>
</dbReference>
<keyword evidence="5 10" id="KW-0949">S-adenosyl-L-methionine</keyword>
<evidence type="ECO:0000313" key="15">
    <source>
        <dbReference type="Proteomes" id="UP000275180"/>
    </source>
</evidence>
<feature type="region of interest" description="tRNA (mnm(5)s(2)U34)-methyltransferase" evidence="10">
    <location>
        <begin position="1"/>
        <end position="253"/>
    </location>
</feature>
<evidence type="ECO:0000313" key="14">
    <source>
        <dbReference type="EMBL" id="RMX15450.1"/>
    </source>
</evidence>
<feature type="domain" description="FAD dependent oxidoreductase" evidence="12">
    <location>
        <begin position="288"/>
        <end position="717"/>
    </location>
</feature>
<dbReference type="RefSeq" id="WP_122244806.1">
    <property type="nucleotide sequence ID" value="NZ_RDQJ01000007.1"/>
</dbReference>
<keyword evidence="3 10" id="KW-0285">Flavoprotein</keyword>
<dbReference type="InterPro" id="IPR006076">
    <property type="entry name" value="FAD-dep_OxRdtase"/>
</dbReference>
<dbReference type="Pfam" id="PF01266">
    <property type="entry name" value="DAO"/>
    <property type="match status" value="1"/>
</dbReference>
<dbReference type="Pfam" id="PF05430">
    <property type="entry name" value="Methyltransf_30"/>
    <property type="match status" value="1"/>
</dbReference>
<dbReference type="NCBIfam" id="NF033855">
    <property type="entry name" value="tRNA_MNMC2"/>
    <property type="match status" value="1"/>
</dbReference>
<dbReference type="OrthoDB" id="9786494at2"/>
<sequence length="749" mass="79630">MHNATPSSCPVQPKQEPVHSPQTGPAVQWLADGSPYSPQFGDRYHSHAGGGLAQAQGCFLQGCGLPEAWRGQRQWRILETGFGLGLNFLATWQAWRDDPQRCDRLHFISTEAWPVSAQDLLAAARSRYPQLLPLAEELALQYRDLHSGIHRLSFEQQRVHLTLAIGPAHEYLRSEGWQADSVYLDGFSPAKNPDIWSAAALRAVARCCIPGHTQLATWCVASAVRQALAQCGFSVQRVPGIPPKKHNLRARYAPPWPTRGRSAPAAGQHLPWPAPLPVAWHSAASPRAIVIGAGLAGASMAHALAERGWQVEVLEQADAPAQGASGLPVGLFAPHISPDDAPLSRLSRAGLRSTRGLAARLLRHGQDWQDSGVLEHRIGKRLGLPAHGACTNLGQPPADRPAAPQTVSQASRPAQASQRLAAGLDWPAPDTAQPPQQGEHPAVWHAEAGWIRPAALVQRLLQHPQITLRTRCRVQAIAPLAPATSIAPTSAEQPCDRRPSAPALPRWQAMLQTDAAGSGQMLEADCLLIAAACDSLALAQPWAQARLPLNPVRGQIAWGVAAADAAGPAWPAMPVNGKGSFVHVPAPPDCSAPRQAAAQGDRAASAAQPLRLWVSGATFEREAPLEPPSAEAVAAAWWQNQQRLAQLMPAIGPALAQHLFQHSAQGPQHWGAVRCTTPDRTPCYGPIGPQAPNVLLATGLGARGLTLAALCADILCALLHDEPLPVARQLAALVLSSRLPLVASAAETG</sequence>
<keyword evidence="2 10" id="KW-0489">Methyltransferase</keyword>
<gene>
    <name evidence="10" type="primary">mnmC</name>
    <name evidence="14" type="ORF">EBQ34_06675</name>
</gene>
<comment type="caution">
    <text evidence="14">The sequence shown here is derived from an EMBL/GenBank/DDBJ whole genome shotgun (WGS) entry which is preliminary data.</text>
</comment>
<dbReference type="GO" id="GO:0032259">
    <property type="term" value="P:methylation"/>
    <property type="evidence" value="ECO:0007669"/>
    <property type="project" value="UniProtKB-KW"/>
</dbReference>
<dbReference type="PANTHER" id="PTHR13847:SF283">
    <property type="entry name" value="TRNA 5-METHYLAMINOMETHYL-2-THIOURIDINE BIOSYNTHESIS BIFUNCTIONAL PROTEIN MNMC"/>
    <property type="match status" value="1"/>
</dbReference>
<organism evidence="14 15">
    <name type="scientific">Vandammella animalimorsus</name>
    <dbReference type="NCBI Taxonomy" id="2029117"/>
    <lineage>
        <taxon>Bacteria</taxon>
        <taxon>Pseudomonadati</taxon>
        <taxon>Pseudomonadota</taxon>
        <taxon>Betaproteobacteria</taxon>
        <taxon>Burkholderiales</taxon>
        <taxon>Comamonadaceae</taxon>
        <taxon>Vandammella</taxon>
    </lineage>
</organism>
<feature type="compositionally biased region" description="Polar residues" evidence="11">
    <location>
        <begin position="1"/>
        <end position="10"/>
    </location>
</feature>
<dbReference type="AlphaFoldDB" id="A0A3M6RJC4"/>
<dbReference type="InterPro" id="IPR047785">
    <property type="entry name" value="tRNA_MNMC2"/>
</dbReference>
<dbReference type="EC" id="2.1.1.61" evidence="10"/>
<dbReference type="SUPFAM" id="SSF51971">
    <property type="entry name" value="Nucleotide-binding domain"/>
    <property type="match status" value="1"/>
</dbReference>
<evidence type="ECO:0000256" key="7">
    <source>
        <dbReference type="ARBA" id="ARBA00022827"/>
    </source>
</evidence>
<keyword evidence="8 10" id="KW-0560">Oxidoreductase</keyword>
<evidence type="ECO:0000259" key="13">
    <source>
        <dbReference type="Pfam" id="PF05430"/>
    </source>
</evidence>
<proteinExistence type="inferred from homology"/>
<evidence type="ECO:0000256" key="8">
    <source>
        <dbReference type="ARBA" id="ARBA00023002"/>
    </source>
</evidence>
<dbReference type="InterPro" id="IPR036188">
    <property type="entry name" value="FAD/NAD-bd_sf"/>
</dbReference>
<feature type="region of interest" description="Disordered" evidence="11">
    <location>
        <begin position="388"/>
        <end position="419"/>
    </location>
</feature>
<evidence type="ECO:0000256" key="6">
    <source>
        <dbReference type="ARBA" id="ARBA00022694"/>
    </source>
</evidence>
<keyword evidence="7 10" id="KW-0274">FAD</keyword>
<dbReference type="Proteomes" id="UP000275180">
    <property type="component" value="Unassembled WGS sequence"/>
</dbReference>
<keyword evidence="1 10" id="KW-0963">Cytoplasm</keyword>
<keyword evidence="4 10" id="KW-0808">Transferase</keyword>
<evidence type="ECO:0000259" key="12">
    <source>
        <dbReference type="Pfam" id="PF01266"/>
    </source>
</evidence>
<evidence type="ECO:0000256" key="9">
    <source>
        <dbReference type="ARBA" id="ARBA00023268"/>
    </source>
</evidence>
<reference evidence="14 15" key="1">
    <citation type="submission" date="2018-10" db="EMBL/GenBank/DDBJ databases">
        <title>Comamonadaceae CDC group NO-1 genome sequencing and assembly.</title>
        <authorList>
            <person name="Bernier A.-M."/>
            <person name="Bernard K."/>
        </authorList>
    </citation>
    <scope>NUCLEOTIDE SEQUENCE [LARGE SCALE GENOMIC DNA]</scope>
    <source>
        <strain evidence="14 15">NML180582</strain>
    </source>
</reference>
<comment type="catalytic activity">
    <reaction evidence="10">
        <text>5-aminomethyl-2-thiouridine(34) in tRNA + S-adenosyl-L-methionine = 5-methylaminomethyl-2-thiouridine(34) in tRNA + S-adenosyl-L-homocysteine + H(+)</text>
        <dbReference type="Rhea" id="RHEA:19569"/>
        <dbReference type="Rhea" id="RHEA-COMP:10195"/>
        <dbReference type="Rhea" id="RHEA-COMP:10197"/>
        <dbReference type="ChEBI" id="CHEBI:15378"/>
        <dbReference type="ChEBI" id="CHEBI:57856"/>
        <dbReference type="ChEBI" id="CHEBI:59789"/>
        <dbReference type="ChEBI" id="CHEBI:74454"/>
        <dbReference type="ChEBI" id="CHEBI:74455"/>
        <dbReference type="EC" id="2.1.1.61"/>
    </reaction>
</comment>
<dbReference type="GO" id="GO:0050660">
    <property type="term" value="F:flavin adenine dinucleotide binding"/>
    <property type="evidence" value="ECO:0007669"/>
    <property type="project" value="UniProtKB-UniRule"/>
</dbReference>
<evidence type="ECO:0000256" key="2">
    <source>
        <dbReference type="ARBA" id="ARBA00022603"/>
    </source>
</evidence>
<dbReference type="InterPro" id="IPR029063">
    <property type="entry name" value="SAM-dependent_MTases_sf"/>
</dbReference>
<dbReference type="PANTHER" id="PTHR13847">
    <property type="entry name" value="SARCOSINE DEHYDROGENASE-RELATED"/>
    <property type="match status" value="1"/>
</dbReference>
<feature type="domain" description="MnmC-like methyltransferase" evidence="13">
    <location>
        <begin position="133"/>
        <end position="251"/>
    </location>
</feature>
<dbReference type="GO" id="GO:0004808">
    <property type="term" value="F:tRNA (5-methylaminomethyl-2-thiouridylate)(34)-methyltransferase activity"/>
    <property type="evidence" value="ECO:0007669"/>
    <property type="project" value="UniProtKB-EC"/>
</dbReference>
<dbReference type="GO" id="GO:0016645">
    <property type="term" value="F:oxidoreductase activity, acting on the CH-NH group of donors"/>
    <property type="evidence" value="ECO:0007669"/>
    <property type="project" value="InterPro"/>
</dbReference>
<evidence type="ECO:0000256" key="10">
    <source>
        <dbReference type="HAMAP-Rule" id="MF_01102"/>
    </source>
</evidence>
<name>A0A3M6RJC4_9BURK</name>
<comment type="similarity">
    <text evidence="10">In the N-terminal section; belongs to the methyltransferase superfamily. tRNA (mnm(5)s(2)U34)-methyltransferase family.</text>
</comment>
<dbReference type="Gene3D" id="3.50.50.60">
    <property type="entry name" value="FAD/NAD(P)-binding domain"/>
    <property type="match status" value="1"/>
</dbReference>
<accession>A0A3M6RJC4</accession>
<dbReference type="Gene3D" id="3.30.9.10">
    <property type="entry name" value="D-Amino Acid Oxidase, subunit A, domain 2"/>
    <property type="match status" value="1"/>
</dbReference>
<dbReference type="InterPro" id="IPR008471">
    <property type="entry name" value="MnmC-like_methylTransf"/>
</dbReference>
<dbReference type="GO" id="GO:0005737">
    <property type="term" value="C:cytoplasm"/>
    <property type="evidence" value="ECO:0007669"/>
    <property type="project" value="UniProtKB-SubCell"/>
</dbReference>
<evidence type="ECO:0000256" key="1">
    <source>
        <dbReference type="ARBA" id="ARBA00022490"/>
    </source>
</evidence>
<protein>
    <recommendedName>
        <fullName evidence="10">tRNA 5-methylaminomethyl-2-thiouridine biosynthesis bifunctional protein MnmC</fullName>
        <shortName evidence="10">tRNA mnm(5)s(2)U biosynthesis bifunctional protein</shortName>
    </recommendedName>
    <domain>
        <recommendedName>
            <fullName evidence="10">tRNA (mnm(5)s(2)U34)-methyltransferase</fullName>
            <ecNumber evidence="10">2.1.1.61</ecNumber>
        </recommendedName>
    </domain>
    <domain>
        <recommendedName>
            <fullName evidence="10">FAD-dependent cmnm(5)s(2)U34 oxidoreductase</fullName>
            <ecNumber evidence="10">1.5.-.-</ecNumber>
        </recommendedName>
    </domain>
</protein>
<evidence type="ECO:0000256" key="3">
    <source>
        <dbReference type="ARBA" id="ARBA00022630"/>
    </source>
</evidence>
<dbReference type="GO" id="GO:0002097">
    <property type="term" value="P:tRNA wobble base modification"/>
    <property type="evidence" value="ECO:0007669"/>
    <property type="project" value="UniProtKB-UniRule"/>
</dbReference>
<evidence type="ECO:0000256" key="5">
    <source>
        <dbReference type="ARBA" id="ARBA00022691"/>
    </source>
</evidence>
<dbReference type="HAMAP" id="MF_01102">
    <property type="entry name" value="MnmC"/>
    <property type="match status" value="1"/>
</dbReference>
<feature type="region of interest" description="FAD-dependent cmnm(5)s(2)U34 oxidoreductase" evidence="10">
    <location>
        <begin position="291"/>
        <end position="749"/>
    </location>
</feature>